<reference evidence="6" key="1">
    <citation type="journal article" date="2014" name="Int. J. Syst. Evol. Microbiol.">
        <title>Complete genome sequence of Corynebacterium casei LMG S-19264T (=DSM 44701T), isolated from a smear-ripened cheese.</title>
        <authorList>
            <consortium name="US DOE Joint Genome Institute (JGI-PGF)"/>
            <person name="Walter F."/>
            <person name="Albersmeier A."/>
            <person name="Kalinowski J."/>
            <person name="Ruckert C."/>
        </authorList>
    </citation>
    <scope>NUCLEOTIDE SEQUENCE</scope>
    <source>
        <strain evidence="6">CGMCC 1.15725</strain>
    </source>
</reference>
<dbReference type="Pfam" id="PF03466">
    <property type="entry name" value="LysR_substrate"/>
    <property type="match status" value="1"/>
</dbReference>
<dbReference type="InterPro" id="IPR005119">
    <property type="entry name" value="LysR_subst-bd"/>
</dbReference>
<dbReference type="Gene3D" id="1.10.10.10">
    <property type="entry name" value="Winged helix-like DNA-binding domain superfamily/Winged helix DNA-binding domain"/>
    <property type="match status" value="1"/>
</dbReference>
<evidence type="ECO:0000313" key="7">
    <source>
        <dbReference type="Proteomes" id="UP000646365"/>
    </source>
</evidence>
<sequence>MRLTNLDMDVLRTLVTAIELGGFARAAARLGRSQSAVSLQMRRLEEQLGATLLRKQGRGLALTEAGDVVLGYARRILALNDETVAAVRGLDLAGAVKLGLPQDFAEVWLPAALGRFARAHPQVRIEARVDRNFVLLEELTAGRLDLALIWGEAQHPGAEVVARLPIRWIGRSDVSFDPAAPLPLIAFQPPCQFRTDAIAALDRIGRPWRLSFTSPSLAGLWAAAEAGLGVTMRTRIGLPATLTVLDNLPALPDIALTLHQAGRATPVVDRLKQILVETVHDGIGTVELGAAA</sequence>
<evidence type="ECO:0000313" key="6">
    <source>
        <dbReference type="EMBL" id="GGF32291.1"/>
    </source>
</evidence>
<dbReference type="AlphaFoldDB" id="A0A8J2YX61"/>
<dbReference type="PANTHER" id="PTHR30579">
    <property type="entry name" value="TRANSCRIPTIONAL REGULATOR"/>
    <property type="match status" value="1"/>
</dbReference>
<keyword evidence="2" id="KW-0805">Transcription regulation</keyword>
<proteinExistence type="inferred from homology"/>
<feature type="domain" description="HTH lysR-type" evidence="5">
    <location>
        <begin position="6"/>
        <end position="63"/>
    </location>
</feature>
<keyword evidence="4" id="KW-0804">Transcription</keyword>
<name>A0A8J2YX61_9PROT</name>
<dbReference type="RefSeq" id="WP_189049645.1">
    <property type="nucleotide sequence ID" value="NZ_BMJQ01000012.1"/>
</dbReference>
<dbReference type="GO" id="GO:0003700">
    <property type="term" value="F:DNA-binding transcription factor activity"/>
    <property type="evidence" value="ECO:0007669"/>
    <property type="project" value="InterPro"/>
</dbReference>
<dbReference type="Pfam" id="PF00126">
    <property type="entry name" value="HTH_1"/>
    <property type="match status" value="1"/>
</dbReference>
<dbReference type="PRINTS" id="PR00039">
    <property type="entry name" value="HTHLYSR"/>
</dbReference>
<evidence type="ECO:0000256" key="4">
    <source>
        <dbReference type="ARBA" id="ARBA00023163"/>
    </source>
</evidence>
<keyword evidence="3" id="KW-0238">DNA-binding</keyword>
<dbReference type="PROSITE" id="PS50931">
    <property type="entry name" value="HTH_LYSR"/>
    <property type="match status" value="1"/>
</dbReference>
<evidence type="ECO:0000256" key="3">
    <source>
        <dbReference type="ARBA" id="ARBA00023125"/>
    </source>
</evidence>
<dbReference type="Gene3D" id="3.40.190.10">
    <property type="entry name" value="Periplasmic binding protein-like II"/>
    <property type="match status" value="2"/>
</dbReference>
<evidence type="ECO:0000259" key="5">
    <source>
        <dbReference type="PROSITE" id="PS50931"/>
    </source>
</evidence>
<dbReference type="InterPro" id="IPR036390">
    <property type="entry name" value="WH_DNA-bd_sf"/>
</dbReference>
<dbReference type="EMBL" id="BMJQ01000012">
    <property type="protein sequence ID" value="GGF32291.1"/>
    <property type="molecule type" value="Genomic_DNA"/>
</dbReference>
<organism evidence="6 7">
    <name type="scientific">Aliidongia dinghuensis</name>
    <dbReference type="NCBI Taxonomy" id="1867774"/>
    <lineage>
        <taxon>Bacteria</taxon>
        <taxon>Pseudomonadati</taxon>
        <taxon>Pseudomonadota</taxon>
        <taxon>Alphaproteobacteria</taxon>
        <taxon>Rhodospirillales</taxon>
        <taxon>Dongiaceae</taxon>
        <taxon>Aliidongia</taxon>
    </lineage>
</organism>
<reference evidence="6" key="2">
    <citation type="submission" date="2020-09" db="EMBL/GenBank/DDBJ databases">
        <authorList>
            <person name="Sun Q."/>
            <person name="Zhou Y."/>
        </authorList>
    </citation>
    <scope>NUCLEOTIDE SEQUENCE</scope>
    <source>
        <strain evidence="6">CGMCC 1.15725</strain>
    </source>
</reference>
<evidence type="ECO:0000256" key="2">
    <source>
        <dbReference type="ARBA" id="ARBA00023015"/>
    </source>
</evidence>
<accession>A0A8J2YX61</accession>
<dbReference type="Proteomes" id="UP000646365">
    <property type="component" value="Unassembled WGS sequence"/>
</dbReference>
<dbReference type="SUPFAM" id="SSF53850">
    <property type="entry name" value="Periplasmic binding protein-like II"/>
    <property type="match status" value="1"/>
</dbReference>
<comment type="caution">
    <text evidence="6">The sequence shown here is derived from an EMBL/GenBank/DDBJ whole genome shotgun (WGS) entry which is preliminary data.</text>
</comment>
<dbReference type="SUPFAM" id="SSF46785">
    <property type="entry name" value="Winged helix' DNA-binding domain"/>
    <property type="match status" value="1"/>
</dbReference>
<gene>
    <name evidence="6" type="ORF">GCM10011611_43100</name>
</gene>
<protein>
    <submittedName>
        <fullName evidence="6">LysR family transcriptional regulator</fullName>
    </submittedName>
</protein>
<dbReference type="InterPro" id="IPR036388">
    <property type="entry name" value="WH-like_DNA-bd_sf"/>
</dbReference>
<evidence type="ECO:0000256" key="1">
    <source>
        <dbReference type="ARBA" id="ARBA00009437"/>
    </source>
</evidence>
<dbReference type="PANTHER" id="PTHR30579:SF7">
    <property type="entry name" value="HTH-TYPE TRANSCRIPTIONAL REGULATOR LRHA-RELATED"/>
    <property type="match status" value="1"/>
</dbReference>
<dbReference type="InterPro" id="IPR050176">
    <property type="entry name" value="LTTR"/>
</dbReference>
<keyword evidence="7" id="KW-1185">Reference proteome</keyword>
<comment type="similarity">
    <text evidence="1">Belongs to the LysR transcriptional regulatory family.</text>
</comment>
<dbReference type="GO" id="GO:0003677">
    <property type="term" value="F:DNA binding"/>
    <property type="evidence" value="ECO:0007669"/>
    <property type="project" value="UniProtKB-KW"/>
</dbReference>
<dbReference type="InterPro" id="IPR000847">
    <property type="entry name" value="LysR_HTH_N"/>
</dbReference>